<dbReference type="AlphaFoldDB" id="A0A9D1RSS4"/>
<dbReference type="GO" id="GO:0008849">
    <property type="term" value="F:enterochelin esterase activity"/>
    <property type="evidence" value="ECO:0007669"/>
    <property type="project" value="InterPro"/>
</dbReference>
<sequence length="454" mass="49126">MNTSIGQASASETPDDRATAEVNAWADSAVGAVNAEELLKCYSHASTTETEAFWARIAAEGTPVWSSPDAGHVGDQGPDETKITFLWRAPVAAEHPDGLESVHVHVNRVTDKERHDAGYMTHVPGTDIWVLTLSVSPTLRASYGFTPLRPDEVAPTGMPEPCTYRSHRDPLNHRLPLVDHGPYGLSVLAGPQAPDQDEWESVGLRFVRGGVLREKVALPCDGRPRDHWLYLPPTLAEDVPLLTLFDAESWFGEMSLPVALDQAMLAGRLPEVAVLGISNIDRLDRIKSLGANSEFLRDVASTSVSWAQNHASDHGVQFAGRERRIVSGQSLGGLSALVAALEQPQSYGIALAHSSSLWWSPGGKSTPRDLAGMTGGGWITGRFADAGDEIEKVRIRLDVGTREGLTIPQTEILQRTLEDGGWPTEGFHLYDGGHDYACWRGVLVDGLAATLRDS</sequence>
<dbReference type="InterPro" id="IPR029058">
    <property type="entry name" value="AB_hydrolase_fold"/>
</dbReference>
<gene>
    <name evidence="6" type="ORF">H9870_14660</name>
</gene>
<dbReference type="PANTHER" id="PTHR48098:SF3">
    <property type="entry name" value="IRON(III) ENTEROBACTIN ESTERASE"/>
    <property type="match status" value="1"/>
</dbReference>
<dbReference type="InterPro" id="IPR000801">
    <property type="entry name" value="Esterase-like"/>
</dbReference>
<dbReference type="InterPro" id="IPR014756">
    <property type="entry name" value="Ig_E-set"/>
</dbReference>
<dbReference type="GO" id="GO:0005737">
    <property type="term" value="C:cytoplasm"/>
    <property type="evidence" value="ECO:0007669"/>
    <property type="project" value="UniProtKB-SubCell"/>
</dbReference>
<dbReference type="Gene3D" id="3.40.50.1820">
    <property type="entry name" value="alpha/beta hydrolase"/>
    <property type="match status" value="1"/>
</dbReference>
<comment type="caution">
    <text evidence="6">The sequence shown here is derived from an EMBL/GenBank/DDBJ whole genome shotgun (WGS) entry which is preliminary data.</text>
</comment>
<reference evidence="6" key="1">
    <citation type="journal article" date="2021" name="PeerJ">
        <title>Extensive microbial diversity within the chicken gut microbiome revealed by metagenomics and culture.</title>
        <authorList>
            <person name="Gilroy R."/>
            <person name="Ravi A."/>
            <person name="Getino M."/>
            <person name="Pursley I."/>
            <person name="Horton D.L."/>
            <person name="Alikhan N.F."/>
            <person name="Baker D."/>
            <person name="Gharbi K."/>
            <person name="Hall N."/>
            <person name="Watson M."/>
            <person name="Adriaenssens E.M."/>
            <person name="Foster-Nyarko E."/>
            <person name="Jarju S."/>
            <person name="Secka A."/>
            <person name="Antonio M."/>
            <person name="Oren A."/>
            <person name="Chaudhuri R.R."/>
            <person name="La Ragione R."/>
            <person name="Hildebrand F."/>
            <person name="Pallen M.J."/>
        </authorList>
    </citation>
    <scope>NUCLEOTIDE SEQUENCE</scope>
    <source>
        <strain evidence="6">CHK32-1732</strain>
    </source>
</reference>
<dbReference type="GO" id="GO:0005975">
    <property type="term" value="P:carbohydrate metabolic process"/>
    <property type="evidence" value="ECO:0007669"/>
    <property type="project" value="UniProtKB-ARBA"/>
</dbReference>
<keyword evidence="2" id="KW-0963">Cytoplasm</keyword>
<evidence type="ECO:0000256" key="1">
    <source>
        <dbReference type="ARBA" id="ARBA00004496"/>
    </source>
</evidence>
<dbReference type="GO" id="GO:0005506">
    <property type="term" value="F:iron ion binding"/>
    <property type="evidence" value="ECO:0007669"/>
    <property type="project" value="InterPro"/>
</dbReference>
<dbReference type="EMBL" id="DXGC01000128">
    <property type="protein sequence ID" value="HIW92890.1"/>
    <property type="molecule type" value="Genomic_DNA"/>
</dbReference>
<evidence type="ECO:0000256" key="3">
    <source>
        <dbReference type="ARBA" id="ARBA00022801"/>
    </source>
</evidence>
<reference evidence="6" key="2">
    <citation type="submission" date="2021-04" db="EMBL/GenBank/DDBJ databases">
        <authorList>
            <person name="Gilroy R."/>
        </authorList>
    </citation>
    <scope>NUCLEOTIDE SEQUENCE</scope>
    <source>
        <strain evidence="6">CHK32-1732</strain>
    </source>
</reference>
<dbReference type="GO" id="GO:0006826">
    <property type="term" value="P:iron ion transport"/>
    <property type="evidence" value="ECO:0007669"/>
    <property type="project" value="InterPro"/>
</dbReference>
<comment type="subcellular location">
    <subcellularLocation>
        <location evidence="1">Cytoplasm</location>
    </subcellularLocation>
</comment>
<protein>
    <submittedName>
        <fullName evidence="6">DUF3327 domain-containing protein</fullName>
    </submittedName>
</protein>
<proteinExistence type="inferred from homology"/>
<dbReference type="InterPro" id="IPR050583">
    <property type="entry name" value="Mycobacterial_A85_antigen"/>
</dbReference>
<dbReference type="PANTHER" id="PTHR48098">
    <property type="entry name" value="ENTEROCHELIN ESTERASE-RELATED"/>
    <property type="match status" value="1"/>
</dbReference>
<organism evidence="6 7">
    <name type="scientific">Candidatus Corynebacterium avicola</name>
    <dbReference type="NCBI Taxonomy" id="2838527"/>
    <lineage>
        <taxon>Bacteria</taxon>
        <taxon>Bacillati</taxon>
        <taxon>Actinomycetota</taxon>
        <taxon>Actinomycetes</taxon>
        <taxon>Mycobacteriales</taxon>
        <taxon>Corynebacteriaceae</taxon>
        <taxon>Corynebacterium</taxon>
    </lineage>
</organism>
<evidence type="ECO:0000313" key="7">
    <source>
        <dbReference type="Proteomes" id="UP000824190"/>
    </source>
</evidence>
<comment type="similarity">
    <text evidence="4">Belongs to the Fes family.</text>
</comment>
<keyword evidence="3" id="KW-0378">Hydrolase</keyword>
<accession>A0A9D1RSS4</accession>
<dbReference type="InterPro" id="IPR013783">
    <property type="entry name" value="Ig-like_fold"/>
</dbReference>
<dbReference type="Proteomes" id="UP000824190">
    <property type="component" value="Unassembled WGS sequence"/>
</dbReference>
<evidence type="ECO:0000256" key="4">
    <source>
        <dbReference type="ARBA" id="ARBA00024201"/>
    </source>
</evidence>
<feature type="domain" description="Enterochelin esterase N-terminal" evidence="5">
    <location>
        <begin position="83"/>
        <end position="199"/>
    </location>
</feature>
<evidence type="ECO:0000259" key="5">
    <source>
        <dbReference type="Pfam" id="PF11806"/>
    </source>
</evidence>
<name>A0A9D1RSS4_9CORY</name>
<dbReference type="Gene3D" id="2.60.40.10">
    <property type="entry name" value="Immunoglobulins"/>
    <property type="match status" value="1"/>
</dbReference>
<evidence type="ECO:0000313" key="6">
    <source>
        <dbReference type="EMBL" id="HIW92890.1"/>
    </source>
</evidence>
<dbReference type="InterPro" id="IPR021764">
    <property type="entry name" value="Enterochelin_esterase_N"/>
</dbReference>
<dbReference type="SUPFAM" id="SSF53474">
    <property type="entry name" value="alpha/beta-Hydrolases"/>
    <property type="match status" value="1"/>
</dbReference>
<dbReference type="Pfam" id="PF11806">
    <property type="entry name" value="Enterochelin_N"/>
    <property type="match status" value="1"/>
</dbReference>
<dbReference type="SUPFAM" id="SSF81296">
    <property type="entry name" value="E set domains"/>
    <property type="match status" value="1"/>
</dbReference>
<evidence type="ECO:0000256" key="2">
    <source>
        <dbReference type="ARBA" id="ARBA00022490"/>
    </source>
</evidence>
<dbReference type="Pfam" id="PF00756">
    <property type="entry name" value="Esterase"/>
    <property type="match status" value="1"/>
</dbReference>